<dbReference type="KEGG" id="dku:Desku_1625"/>
<organism evidence="2 3">
    <name type="scientific">Desulfofundulus kuznetsovii (strain DSM 6115 / VKM B-1805 / 17)</name>
    <name type="common">Desulfotomaculum kuznetsovii</name>
    <dbReference type="NCBI Taxonomy" id="760568"/>
    <lineage>
        <taxon>Bacteria</taxon>
        <taxon>Bacillati</taxon>
        <taxon>Bacillota</taxon>
        <taxon>Clostridia</taxon>
        <taxon>Eubacteriales</taxon>
        <taxon>Peptococcaceae</taxon>
        <taxon>Desulfofundulus</taxon>
    </lineage>
</organism>
<proteinExistence type="predicted"/>
<protein>
    <recommendedName>
        <fullName evidence="4">Transposase</fullName>
    </recommendedName>
</protein>
<dbReference type="AlphaFoldDB" id="A0AAU8PPZ4"/>
<gene>
    <name evidence="2" type="ordered locus">Desku_1625</name>
</gene>
<evidence type="ECO:0000313" key="3">
    <source>
        <dbReference type="Proteomes" id="UP000009229"/>
    </source>
</evidence>
<keyword evidence="3" id="KW-1185">Reference proteome</keyword>
<dbReference type="EMBL" id="CP002770">
    <property type="protein sequence ID" value="AEG15205.1"/>
    <property type="molecule type" value="Genomic_DNA"/>
</dbReference>
<accession>A0AAU8PPZ4</accession>
<dbReference type="Proteomes" id="UP000009229">
    <property type="component" value="Chromosome"/>
</dbReference>
<evidence type="ECO:0000313" key="2">
    <source>
        <dbReference type="EMBL" id="AEG15205.1"/>
    </source>
</evidence>
<dbReference type="RefSeq" id="WP_013822720.1">
    <property type="nucleotide sequence ID" value="NC_015573.1"/>
</dbReference>
<feature type="region of interest" description="Disordered" evidence="1">
    <location>
        <begin position="135"/>
        <end position="162"/>
    </location>
</feature>
<sequence length="270" mass="31077">MYVFGIDKNGRLGAIMSKKTAEKVVAAGRAKWVGLNVVQFSKIYRRPIPMEKLLQRGIPMPDTARPEVVWVEYSGKYEVADAADKLRGKYAQETVRTCQRVLRQELKRPDSRTVAEVATAGELCQILQLDPEKGEKPVTVGYPTPPRQRLKRRPEEKPGPLTVIQGALPPIRRYSDQDIGKGLTGQARKTARRRAFKEISEIYSELRDYFYLPKWGVKIHDRYVTRSYLLDVVQNLIDRLWGTPMYWKYRRRLEAIVQESQAPTPTSWSA</sequence>
<evidence type="ECO:0000256" key="1">
    <source>
        <dbReference type="SAM" id="MobiDB-lite"/>
    </source>
</evidence>
<reference evidence="3" key="1">
    <citation type="submission" date="2011-05" db="EMBL/GenBank/DDBJ databases">
        <title>Complete sequence of Desulfotomaculum kuznetsovii DSM 6115.</title>
        <authorList>
            <person name="Lucas S."/>
            <person name="Han J."/>
            <person name="Lapidus A."/>
            <person name="Cheng J.-F."/>
            <person name="Goodwin L."/>
            <person name="Pitluck S."/>
            <person name="Peters L."/>
            <person name="Mikhailova N."/>
            <person name="Lu M."/>
            <person name="Saunders E."/>
            <person name="Han C."/>
            <person name="Tapia R."/>
            <person name="Land M."/>
            <person name="Hauser L."/>
            <person name="Kyrpides N."/>
            <person name="Ivanova N."/>
            <person name="Pagani I."/>
            <person name="Nazina T."/>
            <person name="Ivanova A."/>
            <person name="Parshina S."/>
            <person name="Kuever J."/>
            <person name="Muyzer G."/>
            <person name="Plugge C."/>
            <person name="Stams A."/>
            <person name="Woyke T."/>
        </authorList>
    </citation>
    <scope>NUCLEOTIDE SEQUENCE [LARGE SCALE GENOMIC DNA]</scope>
    <source>
        <strain evidence="3">DSM 6115 / VKM B-1805 / 17</strain>
    </source>
</reference>
<evidence type="ECO:0008006" key="4">
    <source>
        <dbReference type="Google" id="ProtNLM"/>
    </source>
</evidence>
<name>A0AAU8PPZ4_DESK7</name>